<dbReference type="EMBL" id="FOCE01000009">
    <property type="protein sequence ID" value="SEN95268.1"/>
    <property type="molecule type" value="Genomic_DNA"/>
</dbReference>
<gene>
    <name evidence="1" type="ORF">SAMN04488103_109175</name>
</gene>
<dbReference type="RefSeq" id="WP_091302845.1">
    <property type="nucleotide sequence ID" value="NZ_FOCE01000009.1"/>
</dbReference>
<dbReference type="OrthoDB" id="7864356at2"/>
<protein>
    <submittedName>
        <fullName evidence="1">Uncharacterized protein</fullName>
    </submittedName>
</protein>
<accession>A0A1H8KS82</accession>
<evidence type="ECO:0000313" key="1">
    <source>
        <dbReference type="EMBL" id="SEN95268.1"/>
    </source>
</evidence>
<organism evidence="1 2">
    <name type="scientific">Gemmobacter aquatilis</name>
    <dbReference type="NCBI Taxonomy" id="933059"/>
    <lineage>
        <taxon>Bacteria</taxon>
        <taxon>Pseudomonadati</taxon>
        <taxon>Pseudomonadota</taxon>
        <taxon>Alphaproteobacteria</taxon>
        <taxon>Rhodobacterales</taxon>
        <taxon>Paracoccaceae</taxon>
        <taxon>Gemmobacter</taxon>
    </lineage>
</organism>
<sequence length="143" mass="15924">MARAQGAVAQDGGADMDAPAHANGLAAHFEPEGWAVYAAREIAAAPYHQPGRCFYPDCSKPFRVAREWQIYCCAACRDADLREARRWGHRAAQPLLVWRMYKYSTDPAQAALARAARRYVTLLQSAWCGQRHARMARAMGEDA</sequence>
<name>A0A1H8KS82_9RHOB</name>
<dbReference type="Proteomes" id="UP000198761">
    <property type="component" value="Unassembled WGS sequence"/>
</dbReference>
<evidence type="ECO:0000313" key="2">
    <source>
        <dbReference type="Proteomes" id="UP000198761"/>
    </source>
</evidence>
<keyword evidence="2" id="KW-1185">Reference proteome</keyword>
<dbReference type="AlphaFoldDB" id="A0A1H8KS82"/>
<proteinExistence type="predicted"/>
<reference evidence="1 2" key="1">
    <citation type="submission" date="2016-10" db="EMBL/GenBank/DDBJ databases">
        <authorList>
            <person name="de Groot N.N."/>
        </authorList>
    </citation>
    <scope>NUCLEOTIDE SEQUENCE [LARGE SCALE GENOMIC DNA]</scope>
    <source>
        <strain evidence="1 2">DSM 3857</strain>
    </source>
</reference>
<dbReference type="STRING" id="933059.SAMN04488103_109175"/>